<feature type="transmembrane region" description="Helical" evidence="14">
    <location>
        <begin position="340"/>
        <end position="360"/>
    </location>
</feature>
<dbReference type="FunFam" id="3.40.50.300:FF:000074">
    <property type="entry name" value="Multidrug resistance-associated protein 5 isoform 1"/>
    <property type="match status" value="1"/>
</dbReference>
<dbReference type="Gene3D" id="1.20.1560.10">
    <property type="entry name" value="ABC transporter type 1, transmembrane domain"/>
    <property type="match status" value="3"/>
</dbReference>
<proteinExistence type="inferred from homology"/>
<comment type="caution">
    <text evidence="17">The sequence shown here is derived from an EMBL/GenBank/DDBJ whole genome shotgun (WGS) entry which is preliminary data.</text>
</comment>
<evidence type="ECO:0000256" key="3">
    <source>
        <dbReference type="ARBA" id="ARBA00022448"/>
    </source>
</evidence>
<dbReference type="GO" id="GO:0005524">
    <property type="term" value="F:ATP binding"/>
    <property type="evidence" value="ECO:0007669"/>
    <property type="project" value="UniProtKB-KW"/>
</dbReference>
<comment type="similarity">
    <text evidence="2">Belongs to the ABC transporter superfamily. ABCC family. Conjugate transporter (TC 3.A.1.208) subfamily.</text>
</comment>
<evidence type="ECO:0000256" key="9">
    <source>
        <dbReference type="ARBA" id="ARBA00022989"/>
    </source>
</evidence>
<feature type="transmembrane region" description="Helical" evidence="14">
    <location>
        <begin position="1110"/>
        <end position="1129"/>
    </location>
</feature>
<dbReference type="InterPro" id="IPR011527">
    <property type="entry name" value="ABC1_TM_dom"/>
</dbReference>
<name>A0AA36G873_9BILA</name>
<feature type="compositionally biased region" description="Basic and acidic residues" evidence="13">
    <location>
        <begin position="902"/>
        <end position="924"/>
    </location>
</feature>
<evidence type="ECO:0000256" key="12">
    <source>
        <dbReference type="ARBA" id="ARBA00047523"/>
    </source>
</evidence>
<feature type="region of interest" description="Disordered" evidence="13">
    <location>
        <begin position="868"/>
        <end position="924"/>
    </location>
</feature>
<feature type="transmembrane region" description="Helical" evidence="14">
    <location>
        <begin position="1009"/>
        <end position="1032"/>
    </location>
</feature>
<dbReference type="FunFam" id="3.40.50.300:FF:000997">
    <property type="entry name" value="Multidrug resistance-associated protein 1"/>
    <property type="match status" value="1"/>
</dbReference>
<dbReference type="Pfam" id="PF00664">
    <property type="entry name" value="ABC_membrane"/>
    <property type="match status" value="3"/>
</dbReference>
<feature type="transmembrane region" description="Helical" evidence="14">
    <location>
        <begin position="1190"/>
        <end position="1209"/>
    </location>
</feature>
<dbReference type="InterPro" id="IPR003439">
    <property type="entry name" value="ABC_transporter-like_ATP-bd"/>
</dbReference>
<dbReference type="PANTHER" id="PTHR24223">
    <property type="entry name" value="ATP-BINDING CASSETTE SUB-FAMILY C"/>
    <property type="match status" value="1"/>
</dbReference>
<feature type="transmembrane region" description="Helical" evidence="14">
    <location>
        <begin position="1351"/>
        <end position="1373"/>
    </location>
</feature>
<feature type="transmembrane region" description="Helical" evidence="14">
    <location>
        <begin position="178"/>
        <end position="200"/>
    </location>
</feature>
<dbReference type="Gene3D" id="3.40.50.300">
    <property type="entry name" value="P-loop containing nucleotide triphosphate hydrolases"/>
    <property type="match status" value="2"/>
</dbReference>
<dbReference type="Pfam" id="PF00005">
    <property type="entry name" value="ABC_tran"/>
    <property type="match status" value="2"/>
</dbReference>
<dbReference type="SUPFAM" id="SSF90123">
    <property type="entry name" value="ABC transporter transmembrane region"/>
    <property type="match status" value="3"/>
</dbReference>
<dbReference type="SUPFAM" id="SSF52540">
    <property type="entry name" value="P-loop containing nucleoside triphosphate hydrolases"/>
    <property type="match status" value="2"/>
</dbReference>
<keyword evidence="7" id="KW-0547">Nucleotide-binding</keyword>
<comment type="subcellular location">
    <subcellularLocation>
        <location evidence="1">Vacuole membrane</location>
        <topology evidence="1">Multi-pass membrane protein</topology>
    </subcellularLocation>
</comment>
<evidence type="ECO:0000313" key="18">
    <source>
        <dbReference type="Proteomes" id="UP001177023"/>
    </source>
</evidence>
<feature type="transmembrane region" description="Helical" evidence="14">
    <location>
        <begin position="107"/>
        <end position="130"/>
    </location>
</feature>
<dbReference type="FunFam" id="1.20.1560.10:FF:000001">
    <property type="entry name" value="ATP-binding cassette subfamily C member 1"/>
    <property type="match status" value="1"/>
</dbReference>
<dbReference type="GO" id="GO:0015431">
    <property type="term" value="F:ABC-type glutathione S-conjugate transporter activity"/>
    <property type="evidence" value="ECO:0007669"/>
    <property type="project" value="UniProtKB-EC"/>
</dbReference>
<feature type="transmembrane region" description="Helical" evidence="14">
    <location>
        <begin position="302"/>
        <end position="320"/>
    </location>
</feature>
<gene>
    <name evidence="17" type="ORF">MSPICULIGERA_LOCUS21567</name>
</gene>
<feature type="transmembrane region" description="Helical" evidence="14">
    <location>
        <begin position="444"/>
        <end position="464"/>
    </location>
</feature>
<dbReference type="GO" id="GO:0000323">
    <property type="term" value="C:lytic vacuole"/>
    <property type="evidence" value="ECO:0007669"/>
    <property type="project" value="UniProtKB-ARBA"/>
</dbReference>
<feature type="domain" description="ABC transmembrane type-1" evidence="16">
    <location>
        <begin position="965"/>
        <end position="1410"/>
    </location>
</feature>
<evidence type="ECO:0000256" key="13">
    <source>
        <dbReference type="SAM" id="MobiDB-lite"/>
    </source>
</evidence>
<feature type="transmembrane region" description="Helical" evidence="14">
    <location>
        <begin position="521"/>
        <end position="548"/>
    </location>
</feature>
<feature type="domain" description="ABC transporter" evidence="15">
    <location>
        <begin position="1446"/>
        <end position="1680"/>
    </location>
</feature>
<dbReference type="InterPro" id="IPR017871">
    <property type="entry name" value="ABC_transporter-like_CS"/>
</dbReference>
<evidence type="ECO:0000256" key="4">
    <source>
        <dbReference type="ARBA" id="ARBA00022554"/>
    </source>
</evidence>
<feature type="transmembrane region" description="Helical" evidence="14">
    <location>
        <begin position="75"/>
        <end position="95"/>
    </location>
</feature>
<evidence type="ECO:0000256" key="5">
    <source>
        <dbReference type="ARBA" id="ARBA00022692"/>
    </source>
</evidence>
<feature type="transmembrane region" description="Helical" evidence="14">
    <location>
        <begin position="44"/>
        <end position="63"/>
    </location>
</feature>
<evidence type="ECO:0000259" key="15">
    <source>
        <dbReference type="PROSITE" id="PS50893"/>
    </source>
</evidence>
<evidence type="ECO:0000259" key="16">
    <source>
        <dbReference type="PROSITE" id="PS50929"/>
    </source>
</evidence>
<evidence type="ECO:0000256" key="11">
    <source>
        <dbReference type="ARBA" id="ARBA00024220"/>
    </source>
</evidence>
<organism evidence="17 18">
    <name type="scientific">Mesorhabditis spiculigera</name>
    <dbReference type="NCBI Taxonomy" id="96644"/>
    <lineage>
        <taxon>Eukaryota</taxon>
        <taxon>Metazoa</taxon>
        <taxon>Ecdysozoa</taxon>
        <taxon>Nematoda</taxon>
        <taxon>Chromadorea</taxon>
        <taxon>Rhabditida</taxon>
        <taxon>Rhabditina</taxon>
        <taxon>Rhabditomorpha</taxon>
        <taxon>Rhabditoidea</taxon>
        <taxon>Rhabditidae</taxon>
        <taxon>Mesorhabditinae</taxon>
        <taxon>Mesorhabditis</taxon>
    </lineage>
</organism>
<dbReference type="PROSITE" id="PS50893">
    <property type="entry name" value="ABC_TRANSPORTER_2"/>
    <property type="match status" value="2"/>
</dbReference>
<evidence type="ECO:0000256" key="2">
    <source>
        <dbReference type="ARBA" id="ARBA00009726"/>
    </source>
</evidence>
<feature type="transmembrane region" description="Helical" evidence="14">
    <location>
        <begin position="949"/>
        <end position="973"/>
    </location>
</feature>
<protein>
    <recommendedName>
        <fullName evidence="11">ABC-type glutathione-S-conjugate transporter</fullName>
        <ecNumber evidence="11">7.6.2.3</ecNumber>
    </recommendedName>
</protein>
<dbReference type="InterPro" id="IPR003593">
    <property type="entry name" value="AAA+_ATPase"/>
</dbReference>
<dbReference type="InterPro" id="IPR050173">
    <property type="entry name" value="ABC_transporter_C-like"/>
</dbReference>
<dbReference type="InterPro" id="IPR036640">
    <property type="entry name" value="ABC1_TM_sf"/>
</dbReference>
<keyword evidence="3" id="KW-0813">Transport</keyword>
<sequence length="1685" mass="190068">MLPTIHQYLCGEDDYKFLPSHWRNSTFATLPHVTECTQHVELSWAPFIFLLVFSPSLLLDLFRSQNGKLRTFTPITLRIYICIVLVFDLTISLLYNLANVIKEEPDAGIYLFGDIPQYLGACAALVFLYASKNRGLVTSGVLFNYWLLCCLCGFTEFRYIISLWWHGVESPAIDQFRFFLYAIGYPLYILELILSCFADLPERNYGGKKECPEMQSSFLSQITFNWFTPLARLGYKKSLDKDDLWNLNDRDKTWTLLPNFMTYFQPQHKAYQEKRRAAGNSFELKEKEFPSILKPIFQTYKMTFLAAGFYKLIFDLLQFASPHLLKQLITFIQDHNQPVWVGVAIAMTMFIVALLQSMVLHQYFHDMFRLGMNIRSVLTSAVYKKALLLSNNARKNRNVGEIVNLMTVDIQRVQDMTTFVMLFWSAPLQVTLSIYFLWRLLGFSVLVGVLILILMIPLNIWISMKMRTYQQTQMKYKDERLKMMSEILNGVKVLKLYAWEKSMEQMVLEIRMKEIRVLKELAFLNAATTLSWSCAPFLVAVLTFGVYVTVDPVNNVLTPQITFVALTLFNIMRFPLAIFAMIYTQALQCHVSNNRLKGFFAEQEMEPQLLNAKDTSEDAIRIDQGNFTWESSEENPLLKNLSLSIPRGSLVAIVGKVGSGKSSLFSAMLGEMNRVGGHVDIMGNIAYVPQQAWIQNMSLRDNILFNKPFDREFYDRVIECCALKPDLATLPAEDMTEIGEKGINLSGGQKQRISLARSVYSGADILLLDDPLSAVDAHVGKHIFEQVISSDTGVLKHTTRILITHGLHFLKYCDQIVERLENFLEEYLVEEAKTRGRSVSFGEDSEDVSELLNEIEKVAPEKRKRIESQISQVHSSTESLNKQPPTPIKRKVSVAPSLSSPKAKEELGKAEKEEVPSNDEKKALLDKEASPVKGKLVEKEGMETGKVKWTVYTVYLAAIGYGIAALFLGVYIFSSVLGVFSNLWLARWSDDAKKIQGDSNGENQTRYRLLVYAGLGVGQACSICAASIIMALGMVRASRILHEGFLENILHSPMSFFDTTPLGRILNRFGKDIKCVDTELPESIGEFLYASGEVLQSFLILIYVLPKASIFYSLLVVGNYFILVLPLRVSSSFLHGFMFERMALTAFQVVATLFVIAYSTPSVMLPFSILFIGYYIVLDIDMLDSRLPSSVLTFVGALVQAIAIAIVSFYATPSAAWPSIGLLVLYHYLRDVDAIDATLPRSLLSFTRIVLNVAEILIVLGWASPIIIPSTLPLAALYALLLRFYVSTSRQLKRLESTTRSPIYSHFQESIQGASSIRAYNVVDKFIQESATRVDDNLATYYPSIVANRWLAVRLELIGNMIVLFAALFAALFRDTPGLTAGLVGLSVSYALNITQTLNWAVRMTSELETNIVAVERIKEYTETPREGMESNEIPEEKDWPRTGEIIFKDLSLRYRSGLDLVLYEVNATIKPSEKIGIVGRTGAGKSSLTLALFRIIEAEKGIILIDNVDIAKLKLERLRSRLTVVPQDPVLFSGTLRMNLDPFKTYTDAEIWQALDNAHLGSFVGDLQEKLSHQIQEGGGNLSVGQRQLLCLARALLRKTKILILDEAAAAVDMETDALIQKTIKEQFSECTVLTIAHRLNTVMDSDRLMVLERGSIVEFDAPRTLLENKNGVFYSMAKDAQLV</sequence>
<dbReference type="InterPro" id="IPR027417">
    <property type="entry name" value="P-loop_NTPase"/>
</dbReference>
<dbReference type="CDD" id="cd18603">
    <property type="entry name" value="ABC_6TM_MRP1_2_3_6_D2_like"/>
    <property type="match status" value="1"/>
</dbReference>
<dbReference type="EC" id="7.6.2.3" evidence="11"/>
<dbReference type="SMART" id="SM00382">
    <property type="entry name" value="AAA"/>
    <property type="match status" value="2"/>
</dbReference>
<keyword evidence="10 14" id="KW-0472">Membrane</keyword>
<accession>A0AA36G873</accession>
<dbReference type="CDD" id="cd03250">
    <property type="entry name" value="ABCC_MRP_domain1"/>
    <property type="match status" value="1"/>
</dbReference>
<dbReference type="FunFam" id="1.20.1560.10:FF:000020">
    <property type="entry name" value="ABC metal ion transporter"/>
    <property type="match status" value="1"/>
</dbReference>
<evidence type="ECO:0000256" key="7">
    <source>
        <dbReference type="ARBA" id="ARBA00022741"/>
    </source>
</evidence>
<evidence type="ECO:0000256" key="8">
    <source>
        <dbReference type="ARBA" id="ARBA00022840"/>
    </source>
</evidence>
<feature type="transmembrane region" description="Helical" evidence="14">
    <location>
        <begin position="142"/>
        <end position="166"/>
    </location>
</feature>
<keyword evidence="6" id="KW-0677">Repeat</keyword>
<dbReference type="CDD" id="cd18595">
    <property type="entry name" value="ABC_6TM_MRP1_2_3_6_D1_like"/>
    <property type="match status" value="1"/>
</dbReference>
<feature type="transmembrane region" description="Helical" evidence="14">
    <location>
        <begin position="1141"/>
        <end position="1158"/>
    </location>
</feature>
<evidence type="ECO:0000256" key="1">
    <source>
        <dbReference type="ARBA" id="ARBA00004128"/>
    </source>
</evidence>
<feature type="domain" description="ABC transmembrane type-1" evidence="16">
    <location>
        <begin position="305"/>
        <end position="588"/>
    </location>
</feature>
<evidence type="ECO:0000313" key="17">
    <source>
        <dbReference type="EMBL" id="CAJ0583488.1"/>
    </source>
</evidence>
<dbReference type="CDD" id="cd03244">
    <property type="entry name" value="ABCC_MRP_domain2"/>
    <property type="match status" value="1"/>
</dbReference>
<keyword evidence="9 14" id="KW-1133">Transmembrane helix</keyword>
<dbReference type="GO" id="GO:0005774">
    <property type="term" value="C:vacuolar membrane"/>
    <property type="evidence" value="ECO:0007669"/>
    <property type="project" value="UniProtKB-SubCell"/>
</dbReference>
<evidence type="ECO:0000256" key="10">
    <source>
        <dbReference type="ARBA" id="ARBA00023136"/>
    </source>
</evidence>
<dbReference type="Proteomes" id="UP001177023">
    <property type="component" value="Unassembled WGS sequence"/>
</dbReference>
<feature type="domain" description="ABC transporter" evidence="15">
    <location>
        <begin position="620"/>
        <end position="846"/>
    </location>
</feature>
<evidence type="ECO:0000256" key="14">
    <source>
        <dbReference type="SAM" id="Phobius"/>
    </source>
</evidence>
<keyword evidence="5 14" id="KW-0812">Transmembrane</keyword>
<feature type="transmembrane region" description="Helical" evidence="14">
    <location>
        <begin position="1266"/>
        <end position="1286"/>
    </location>
</feature>
<feature type="non-terminal residue" evidence="17">
    <location>
        <position position="1"/>
    </location>
</feature>
<comment type="catalytic activity">
    <reaction evidence="12">
        <text>leukotriene C4(in) + ATP + H2O = leukotriene C4(out) + ADP + phosphate + H(+)</text>
        <dbReference type="Rhea" id="RHEA:38963"/>
        <dbReference type="ChEBI" id="CHEBI:15377"/>
        <dbReference type="ChEBI" id="CHEBI:15378"/>
        <dbReference type="ChEBI" id="CHEBI:30616"/>
        <dbReference type="ChEBI" id="CHEBI:43474"/>
        <dbReference type="ChEBI" id="CHEBI:57973"/>
        <dbReference type="ChEBI" id="CHEBI:456216"/>
    </reaction>
    <physiologicalReaction direction="left-to-right" evidence="12">
        <dbReference type="Rhea" id="RHEA:38964"/>
    </physiologicalReaction>
</comment>
<dbReference type="PANTHER" id="PTHR24223:SF443">
    <property type="entry name" value="MULTIDRUG-RESISTANCE LIKE PROTEIN 1, ISOFORM I"/>
    <property type="match status" value="1"/>
</dbReference>
<dbReference type="EMBL" id="CATQJA010002665">
    <property type="protein sequence ID" value="CAJ0583488.1"/>
    <property type="molecule type" value="Genomic_DNA"/>
</dbReference>
<reference evidence="17" key="1">
    <citation type="submission" date="2023-06" db="EMBL/GenBank/DDBJ databases">
        <authorList>
            <person name="Delattre M."/>
        </authorList>
    </citation>
    <scope>NUCLEOTIDE SEQUENCE</scope>
    <source>
        <strain evidence="17">AF72</strain>
    </source>
</reference>
<dbReference type="GO" id="GO:0016887">
    <property type="term" value="F:ATP hydrolysis activity"/>
    <property type="evidence" value="ECO:0007669"/>
    <property type="project" value="InterPro"/>
</dbReference>
<evidence type="ECO:0000256" key="6">
    <source>
        <dbReference type="ARBA" id="ARBA00022737"/>
    </source>
</evidence>
<dbReference type="PROSITE" id="PS50929">
    <property type="entry name" value="ABC_TM1F"/>
    <property type="match status" value="2"/>
</dbReference>
<feature type="transmembrane region" description="Helical" evidence="14">
    <location>
        <begin position="419"/>
        <end position="438"/>
    </location>
</feature>
<keyword evidence="4" id="KW-0926">Vacuole</keyword>
<keyword evidence="8" id="KW-0067">ATP-binding</keyword>
<feature type="compositionally biased region" description="Polar residues" evidence="13">
    <location>
        <begin position="868"/>
        <end position="883"/>
    </location>
</feature>
<keyword evidence="18" id="KW-1185">Reference proteome</keyword>
<feature type="transmembrane region" description="Helical" evidence="14">
    <location>
        <begin position="560"/>
        <end position="583"/>
    </location>
</feature>
<dbReference type="PROSITE" id="PS00211">
    <property type="entry name" value="ABC_TRANSPORTER_1"/>
    <property type="match status" value="2"/>
</dbReference>